<dbReference type="Pfam" id="PF00004">
    <property type="entry name" value="AAA"/>
    <property type="match status" value="1"/>
</dbReference>
<dbReference type="InterPro" id="IPR003960">
    <property type="entry name" value="ATPase_AAA_CS"/>
</dbReference>
<evidence type="ECO:0000256" key="11">
    <source>
        <dbReference type="ARBA" id="ARBA00023078"/>
    </source>
</evidence>
<dbReference type="GO" id="GO:0004222">
    <property type="term" value="F:metalloendopeptidase activity"/>
    <property type="evidence" value="ECO:0007669"/>
    <property type="project" value="InterPro"/>
</dbReference>
<dbReference type="InterPro" id="IPR041569">
    <property type="entry name" value="AAA_lid_3"/>
</dbReference>
<dbReference type="InterPro" id="IPR003959">
    <property type="entry name" value="ATPase_AAA_core"/>
</dbReference>
<dbReference type="AlphaFoldDB" id="A0A8J7DZ04"/>
<sequence length="615" mass="67293">MNKNKKWRNAGLYALLLIVVIALGTAFLDSPRESRETWKYSKFINQVEQQKIEGTVRLSADRSKAEFTDQQGSQIQVNLPNDPELINILSKNGVDIAVKPPSNDGFLLRTLSGLFFPILLLVGLFFLLRRAQSGPGSQAMNFGKSKARVQMEPQTQVTFSDVAGIEQAKLELNEVVDFLKNADRFTAIGAKIPKGVLLVGPPGTGKTLLARAVAGEAGVPFFSISGSEFVEMFVGVGASRVRDLFEQAKANAPCIVFIDEIDAVGRSRGAGLGGGNDEREQTLNQLLTEMDGFEGNTGIIIIAATNRPDVLDAALLRPGRFDRQVVVDRPDYAGRVEILNVHARGKTLAKDVDLDRIGRRTPGFTGADLSNLLNEAAILAARRNLTEISMDEVNDAIDRVLAGPEKKDRVMSQKRKQLVAYHEAGHALVGALMPDYDPVQKISIIPRGRAGGLTWFTPSEERMDSGLYSRSYLQNQMAVALGGRIAEELIFGEEEVTTGASNDLQQVARVARQMVTRFGMSDRLGPVALGRQNNNVFLGREIASDRDFSEETAAVIDDEVRSLVDQAYDRAKAVLTGNKHLLDRLAEMLEEKETVDSEELQELLANNEVKMAAIA</sequence>
<comment type="subcellular location">
    <subcellularLocation>
        <location evidence="13 15">Cellular thylakoid membrane</location>
        <topology evidence="13 15">Multi-pass membrane protein</topology>
        <orientation evidence="13 15">Stromal side</orientation>
    </subcellularLocation>
</comment>
<feature type="binding site" evidence="15">
    <location>
        <position position="426"/>
    </location>
    <ligand>
        <name>Zn(2+)</name>
        <dbReference type="ChEBI" id="CHEBI:29105"/>
        <note>catalytic</note>
    </ligand>
</feature>
<dbReference type="Gene3D" id="1.10.8.60">
    <property type="match status" value="1"/>
</dbReference>
<evidence type="ECO:0000256" key="6">
    <source>
        <dbReference type="ARBA" id="ARBA00022801"/>
    </source>
</evidence>
<evidence type="ECO:0000256" key="5">
    <source>
        <dbReference type="ARBA" id="ARBA00022741"/>
    </source>
</evidence>
<keyword evidence="19" id="KW-1185">Reference proteome</keyword>
<keyword evidence="6 15" id="KW-0378">Hydrolase</keyword>
<keyword evidence="10 15" id="KW-0482">Metalloprotease</keyword>
<keyword evidence="9 15" id="KW-1133">Transmembrane helix</keyword>
<dbReference type="FunFam" id="3.40.50.300:FF:000001">
    <property type="entry name" value="ATP-dependent zinc metalloprotease FtsH"/>
    <property type="match status" value="1"/>
</dbReference>
<feature type="domain" description="AAA+ ATPase" evidence="17">
    <location>
        <begin position="192"/>
        <end position="331"/>
    </location>
</feature>
<keyword evidence="12 15" id="KW-0472">Membrane</keyword>
<evidence type="ECO:0000313" key="19">
    <source>
        <dbReference type="Proteomes" id="UP000654482"/>
    </source>
</evidence>
<dbReference type="FunFam" id="1.10.8.60:FF:000001">
    <property type="entry name" value="ATP-dependent zinc metalloprotease FtsH"/>
    <property type="match status" value="1"/>
</dbReference>
<dbReference type="Gene3D" id="3.30.720.210">
    <property type="match status" value="1"/>
</dbReference>
<evidence type="ECO:0000256" key="10">
    <source>
        <dbReference type="ARBA" id="ARBA00023049"/>
    </source>
</evidence>
<comment type="similarity">
    <text evidence="1 15">In the C-terminal section; belongs to the peptidase M41 family.</text>
</comment>
<keyword evidence="3 15" id="KW-0812">Transmembrane</keyword>
<dbReference type="HAMAP" id="MF_01458">
    <property type="entry name" value="FtsH"/>
    <property type="match status" value="1"/>
</dbReference>
<dbReference type="InterPro" id="IPR027417">
    <property type="entry name" value="P-loop_NTPase"/>
</dbReference>
<dbReference type="GO" id="GO:0008270">
    <property type="term" value="F:zinc ion binding"/>
    <property type="evidence" value="ECO:0007669"/>
    <property type="project" value="UniProtKB-UniRule"/>
</dbReference>
<keyword evidence="11 15" id="KW-0793">Thylakoid</keyword>
<name>A0A8J7DZ04_9CYAN</name>
<dbReference type="Gene3D" id="3.40.50.300">
    <property type="entry name" value="P-loop containing nucleotide triphosphate hydrolases"/>
    <property type="match status" value="1"/>
</dbReference>
<evidence type="ECO:0000256" key="16">
    <source>
        <dbReference type="RuleBase" id="RU003651"/>
    </source>
</evidence>
<dbReference type="Pfam" id="PF01434">
    <property type="entry name" value="Peptidase_M41"/>
    <property type="match status" value="1"/>
</dbReference>
<proteinExistence type="inferred from homology"/>
<comment type="caution">
    <text evidence="18">The sequence shown here is derived from an EMBL/GenBank/DDBJ whole genome shotgun (WGS) entry which is preliminary data.</text>
</comment>
<evidence type="ECO:0000256" key="15">
    <source>
        <dbReference type="HAMAP-Rule" id="MF_01458"/>
    </source>
</evidence>
<dbReference type="EMBL" id="JADEWZ010000033">
    <property type="protein sequence ID" value="MBE9117893.1"/>
    <property type="molecule type" value="Genomic_DNA"/>
</dbReference>
<dbReference type="FunFam" id="1.20.58.760:FF:000001">
    <property type="entry name" value="ATP-dependent zinc metalloprotease FtsH"/>
    <property type="match status" value="1"/>
</dbReference>
<dbReference type="PANTHER" id="PTHR23076">
    <property type="entry name" value="METALLOPROTEASE M41 FTSH"/>
    <property type="match status" value="1"/>
</dbReference>
<protein>
    <recommendedName>
        <fullName evidence="15">ATP-dependent zinc metalloprotease FtsH</fullName>
        <ecNumber evidence="15">3.4.24.-</ecNumber>
    </recommendedName>
</protein>
<dbReference type="InterPro" id="IPR037219">
    <property type="entry name" value="Peptidase_M41-like"/>
</dbReference>
<evidence type="ECO:0000256" key="12">
    <source>
        <dbReference type="ARBA" id="ARBA00023136"/>
    </source>
</evidence>
<dbReference type="PANTHER" id="PTHR23076:SF113">
    <property type="entry name" value="ATP-DEPENDENT ZINC METALLOPROTEASE FTSH 1, CHLOROPLASTIC-RELATED"/>
    <property type="match status" value="1"/>
</dbReference>
<evidence type="ECO:0000256" key="3">
    <source>
        <dbReference type="ARBA" id="ARBA00022692"/>
    </source>
</evidence>
<comment type="subunit">
    <text evidence="15">Homohexamer.</text>
</comment>
<feature type="binding site" evidence="15">
    <location>
        <begin position="200"/>
        <end position="207"/>
    </location>
    <ligand>
        <name>ATP</name>
        <dbReference type="ChEBI" id="CHEBI:30616"/>
    </ligand>
</feature>
<dbReference type="Gene3D" id="1.20.58.760">
    <property type="entry name" value="Peptidase M41"/>
    <property type="match status" value="1"/>
</dbReference>
<evidence type="ECO:0000256" key="4">
    <source>
        <dbReference type="ARBA" id="ARBA00022723"/>
    </source>
</evidence>
<comment type="similarity">
    <text evidence="14 15">In the central section; belongs to the AAA ATPase family.</text>
</comment>
<evidence type="ECO:0000256" key="7">
    <source>
        <dbReference type="ARBA" id="ARBA00022833"/>
    </source>
</evidence>
<dbReference type="InterPro" id="IPR003593">
    <property type="entry name" value="AAA+_ATPase"/>
</dbReference>
<dbReference type="GO" id="GO:0030163">
    <property type="term" value="P:protein catabolic process"/>
    <property type="evidence" value="ECO:0007669"/>
    <property type="project" value="UniProtKB-UniRule"/>
</dbReference>
<evidence type="ECO:0000259" key="17">
    <source>
        <dbReference type="SMART" id="SM00382"/>
    </source>
</evidence>
<evidence type="ECO:0000256" key="1">
    <source>
        <dbReference type="ARBA" id="ARBA00010044"/>
    </source>
</evidence>
<dbReference type="GO" id="GO:0006508">
    <property type="term" value="P:proteolysis"/>
    <property type="evidence" value="ECO:0007669"/>
    <property type="project" value="UniProtKB-KW"/>
</dbReference>
<evidence type="ECO:0000256" key="9">
    <source>
        <dbReference type="ARBA" id="ARBA00022989"/>
    </source>
</evidence>
<dbReference type="Pfam" id="PF17862">
    <property type="entry name" value="AAA_lid_3"/>
    <property type="match status" value="1"/>
</dbReference>
<dbReference type="EC" id="3.4.24.-" evidence="15"/>
<dbReference type="GO" id="GO:0005524">
    <property type="term" value="F:ATP binding"/>
    <property type="evidence" value="ECO:0007669"/>
    <property type="project" value="UniProtKB-UniRule"/>
</dbReference>
<dbReference type="GO" id="GO:0031676">
    <property type="term" value="C:plasma membrane-derived thylakoid membrane"/>
    <property type="evidence" value="ECO:0007669"/>
    <property type="project" value="UniProtKB-SubCell"/>
</dbReference>
<keyword evidence="5 15" id="KW-0547">Nucleotide-binding</keyword>
<keyword evidence="2 15" id="KW-0645">Protease</keyword>
<comment type="function">
    <text evidence="15">Acts as a processive, ATP-dependent zinc metallopeptidase for both cytoplasmic and membrane proteins. Plays a role in the quality control of integral membrane proteins.</text>
</comment>
<dbReference type="NCBIfam" id="TIGR01241">
    <property type="entry name" value="FtsH_fam"/>
    <property type="match status" value="1"/>
</dbReference>
<dbReference type="GO" id="GO:0004176">
    <property type="term" value="F:ATP-dependent peptidase activity"/>
    <property type="evidence" value="ECO:0007669"/>
    <property type="project" value="InterPro"/>
</dbReference>
<dbReference type="SUPFAM" id="SSF52540">
    <property type="entry name" value="P-loop containing nucleoside triphosphate hydrolases"/>
    <property type="match status" value="1"/>
</dbReference>
<dbReference type="GO" id="GO:0016887">
    <property type="term" value="F:ATP hydrolysis activity"/>
    <property type="evidence" value="ECO:0007669"/>
    <property type="project" value="UniProtKB-UniRule"/>
</dbReference>
<evidence type="ECO:0000256" key="2">
    <source>
        <dbReference type="ARBA" id="ARBA00022670"/>
    </source>
</evidence>
<keyword evidence="4 15" id="KW-0479">Metal-binding</keyword>
<gene>
    <name evidence="18" type="primary">ftsH3</name>
    <name evidence="15" type="synonym">ftsH</name>
    <name evidence="18" type="ORF">IQ249_18505</name>
</gene>
<keyword evidence="8 15" id="KW-0067">ATP-binding</keyword>
<feature type="binding site" evidence="15">
    <location>
        <position position="503"/>
    </location>
    <ligand>
        <name>Zn(2+)</name>
        <dbReference type="ChEBI" id="CHEBI:29105"/>
        <note>catalytic</note>
    </ligand>
</feature>
<comment type="cofactor">
    <cofactor evidence="15">
        <name>Zn(2+)</name>
        <dbReference type="ChEBI" id="CHEBI:29105"/>
    </cofactor>
    <text evidence="15">Binds 1 zinc ion per subunit.</text>
</comment>
<dbReference type="SUPFAM" id="SSF140990">
    <property type="entry name" value="FtsH protease domain-like"/>
    <property type="match status" value="1"/>
</dbReference>
<organism evidence="18 19">
    <name type="scientific">Lusitaniella coriacea LEGE 07157</name>
    <dbReference type="NCBI Taxonomy" id="945747"/>
    <lineage>
        <taxon>Bacteria</taxon>
        <taxon>Bacillati</taxon>
        <taxon>Cyanobacteriota</taxon>
        <taxon>Cyanophyceae</taxon>
        <taxon>Spirulinales</taxon>
        <taxon>Lusitaniellaceae</taxon>
        <taxon>Lusitaniella</taxon>
    </lineage>
</organism>
<evidence type="ECO:0000256" key="14">
    <source>
        <dbReference type="ARBA" id="ARBA00061570"/>
    </source>
</evidence>
<dbReference type="InterPro" id="IPR005936">
    <property type="entry name" value="FtsH"/>
</dbReference>
<reference evidence="18" key="1">
    <citation type="submission" date="2020-10" db="EMBL/GenBank/DDBJ databases">
        <authorList>
            <person name="Castelo-Branco R."/>
            <person name="Eusebio N."/>
            <person name="Adriana R."/>
            <person name="Vieira A."/>
            <person name="Brugerolle De Fraissinette N."/>
            <person name="Rezende De Castro R."/>
            <person name="Schneider M.P."/>
            <person name="Vasconcelos V."/>
            <person name="Leao P.N."/>
        </authorList>
    </citation>
    <scope>NUCLEOTIDE SEQUENCE</scope>
    <source>
        <strain evidence="18">LEGE 07157</strain>
    </source>
</reference>
<dbReference type="Proteomes" id="UP000654482">
    <property type="component" value="Unassembled WGS sequence"/>
</dbReference>
<dbReference type="RefSeq" id="WP_194030981.1">
    <property type="nucleotide sequence ID" value="NZ_JADEWZ010000033.1"/>
</dbReference>
<keyword evidence="7 15" id="KW-0862">Zinc</keyword>
<dbReference type="InterPro" id="IPR000642">
    <property type="entry name" value="Peptidase_M41"/>
</dbReference>
<evidence type="ECO:0000256" key="13">
    <source>
        <dbReference type="ARBA" id="ARBA00060402"/>
    </source>
</evidence>
<dbReference type="Pfam" id="PF06480">
    <property type="entry name" value="FtsH_ext"/>
    <property type="match status" value="1"/>
</dbReference>
<dbReference type="CDD" id="cd19501">
    <property type="entry name" value="RecA-like_FtsH"/>
    <property type="match status" value="1"/>
</dbReference>
<feature type="transmembrane region" description="Helical" evidence="15">
    <location>
        <begin position="106"/>
        <end position="128"/>
    </location>
</feature>
<feature type="active site" evidence="15">
    <location>
        <position position="423"/>
    </location>
</feature>
<feature type="binding site" evidence="15">
    <location>
        <position position="422"/>
    </location>
    <ligand>
        <name>Zn(2+)</name>
        <dbReference type="ChEBI" id="CHEBI:29105"/>
        <note>catalytic</note>
    </ligand>
</feature>
<dbReference type="PROSITE" id="PS00674">
    <property type="entry name" value="AAA"/>
    <property type="match status" value="1"/>
</dbReference>
<evidence type="ECO:0000313" key="18">
    <source>
        <dbReference type="EMBL" id="MBE9117893.1"/>
    </source>
</evidence>
<accession>A0A8J7DZ04</accession>
<dbReference type="SMART" id="SM00382">
    <property type="entry name" value="AAA"/>
    <property type="match status" value="1"/>
</dbReference>
<evidence type="ECO:0000256" key="8">
    <source>
        <dbReference type="ARBA" id="ARBA00022840"/>
    </source>
</evidence>
<dbReference type="InterPro" id="IPR011546">
    <property type="entry name" value="Pept_M41_FtsH_extracell"/>
</dbReference>
<comment type="similarity">
    <text evidence="16">Belongs to the AAA ATPase family.</text>
</comment>
<comment type="caution">
    <text evidence="15">Lacks conserved residue(s) required for the propagation of feature annotation.</text>
</comment>